<evidence type="ECO:0000256" key="1">
    <source>
        <dbReference type="ARBA" id="ARBA00004141"/>
    </source>
</evidence>
<evidence type="ECO:0000313" key="8">
    <source>
        <dbReference type="EMBL" id="APU54545.1"/>
    </source>
</evidence>
<evidence type="ECO:0000313" key="11">
    <source>
        <dbReference type="EMBL" id="APU54601.1"/>
    </source>
</evidence>
<accession>A0A1P8DCS6</accession>
<dbReference type="EMBL" id="KY392599">
    <property type="protein sequence ID" value="APU54545.1"/>
    <property type="molecule type" value="Genomic_DNA"/>
</dbReference>
<dbReference type="PANTHER" id="PTHR11562:SF17">
    <property type="entry name" value="RE54080P-RELATED"/>
    <property type="match status" value="1"/>
</dbReference>
<evidence type="ECO:0000256" key="3">
    <source>
        <dbReference type="ARBA" id="ARBA00022989"/>
    </source>
</evidence>
<dbReference type="EMBL" id="KY392600">
    <property type="protein sequence ID" value="APU54559.1"/>
    <property type="molecule type" value="Genomic_DNA"/>
</dbReference>
<evidence type="ECO:0000313" key="14">
    <source>
        <dbReference type="EMBL" id="APU54643.1"/>
    </source>
</evidence>
<dbReference type="RefSeq" id="WP_000203286.1">
    <property type="nucleotide sequence ID" value="NZ_CDEQ01000001.1"/>
</dbReference>
<keyword evidence="4 5" id="KW-0472">Membrane</keyword>
<dbReference type="EMBL" id="KY392601">
    <property type="protein sequence ID" value="APU54573.1"/>
    <property type="molecule type" value="Genomic_DNA"/>
</dbReference>
<evidence type="ECO:0000313" key="10">
    <source>
        <dbReference type="EMBL" id="APU54573.1"/>
    </source>
</evidence>
<dbReference type="EMBL" id="KY392606">
    <property type="protein sequence ID" value="APU54643.1"/>
    <property type="molecule type" value="Genomic_DNA"/>
</dbReference>
<protein>
    <submittedName>
        <fullName evidence="11">Cation efflux transporter</fullName>
    </submittedName>
</protein>
<comment type="subcellular location">
    <subcellularLocation>
        <location evidence="1">Membrane</location>
        <topology evidence="1">Multi-pass membrane protein</topology>
    </subcellularLocation>
</comment>
<dbReference type="EMBL" id="KY392605">
    <property type="protein sequence ID" value="APU54629.1"/>
    <property type="molecule type" value="Genomic_DNA"/>
</dbReference>
<feature type="domain" description="Cation efflux protein transmembrane" evidence="6">
    <location>
        <begin position="8"/>
        <end position="194"/>
    </location>
</feature>
<dbReference type="GO" id="GO:0005385">
    <property type="term" value="F:zinc ion transmembrane transporter activity"/>
    <property type="evidence" value="ECO:0007669"/>
    <property type="project" value="TreeGrafter"/>
</dbReference>
<evidence type="ECO:0000256" key="4">
    <source>
        <dbReference type="ARBA" id="ARBA00023136"/>
    </source>
</evidence>
<dbReference type="PANTHER" id="PTHR11562">
    <property type="entry name" value="CATION EFFLUX PROTEIN/ ZINC TRANSPORTER"/>
    <property type="match status" value="1"/>
</dbReference>
<dbReference type="Pfam" id="PF01545">
    <property type="entry name" value="Cation_efflux"/>
    <property type="match status" value="1"/>
</dbReference>
<dbReference type="InterPro" id="IPR002524">
    <property type="entry name" value="Cation_efflux"/>
</dbReference>
<dbReference type="EMBL" id="KY392603">
    <property type="protein sequence ID" value="APU54601.1"/>
    <property type="molecule type" value="Genomic_DNA"/>
</dbReference>
<evidence type="ECO:0000256" key="2">
    <source>
        <dbReference type="ARBA" id="ARBA00022692"/>
    </source>
</evidence>
<evidence type="ECO:0000313" key="9">
    <source>
        <dbReference type="EMBL" id="APU54559.1"/>
    </source>
</evidence>
<dbReference type="InterPro" id="IPR027469">
    <property type="entry name" value="Cation_efflux_TMD_sf"/>
</dbReference>
<name>A0A1P8DCS6_STRAG</name>
<sequence length="287" mass="32011">MTSNKKVAIAFILNISFSVLEFIFGSLFFSGALLADAVHDFGDAIAIGISATLEKKSKKDEDTTFSLGYKRFSLLGALITSLILISGSILVMIENIPKLWHPTPVNYHGMFILAVIAIIINGLASFILYSGQSKHEEVLSLHFLEDILGWLAIIVISLILNWKPLYILDPLLSLAISTFILSKALPKLLSTLKLFLDGVPDSIDYAALHDELKGLSQVRSINQLNIWSMDGIDNRAIIHCCLNQLISEKDCKRAIRTICQHYKINDVTVEIDYSLREHQNHCKSLKN</sequence>
<keyword evidence="2 5" id="KW-0812">Transmembrane</keyword>
<dbReference type="InterPro" id="IPR058533">
    <property type="entry name" value="Cation_efflux_TM"/>
</dbReference>
<dbReference type="EMBL" id="KY392598">
    <property type="protein sequence ID" value="APU54531.1"/>
    <property type="molecule type" value="Genomic_DNA"/>
</dbReference>
<dbReference type="AlphaFoldDB" id="A0A1P8DCS6"/>
<feature type="transmembrane region" description="Helical" evidence="5">
    <location>
        <begin position="7"/>
        <end position="27"/>
    </location>
</feature>
<feature type="transmembrane region" description="Helical" evidence="5">
    <location>
        <begin position="74"/>
        <end position="93"/>
    </location>
</feature>
<reference evidence="11" key="1">
    <citation type="journal article" date="2016" name="J. Med. Microbiol.">
        <title>Molecular characteristics of Streptococcus agalactiae deficient in Alpha-like protein encoding genes.</title>
        <authorList>
            <person name="Gabrielsen C."/>
            <person name="Maeland J.A."/>
            <person name="Lyng R.V."/>
            <person name="Radtke R."/>
            <person name="Afset J.E."/>
        </authorList>
    </citation>
    <scope>NUCLEOTIDE SEQUENCE</scope>
    <source>
        <strain evidence="7">11-11</strain>
        <strain evidence="9">11-19</strain>
        <strain evidence="10">11-206</strain>
        <strain evidence="13">12-165</strain>
        <strain evidence="14">12-221</strain>
        <strain evidence="8">12-224</strain>
        <strain evidence="11">13-6</strain>
        <strain evidence="12">14-179</strain>
    </source>
</reference>
<evidence type="ECO:0000256" key="5">
    <source>
        <dbReference type="SAM" id="Phobius"/>
    </source>
</evidence>
<dbReference type="NCBIfam" id="TIGR01297">
    <property type="entry name" value="CDF"/>
    <property type="match status" value="1"/>
</dbReference>
<organism evidence="11">
    <name type="scientific">Streptococcus agalactiae</name>
    <dbReference type="NCBI Taxonomy" id="1311"/>
    <lineage>
        <taxon>Bacteria</taxon>
        <taxon>Bacillati</taxon>
        <taxon>Bacillota</taxon>
        <taxon>Bacilli</taxon>
        <taxon>Lactobacillales</taxon>
        <taxon>Streptococcaceae</taxon>
        <taxon>Streptococcus</taxon>
    </lineage>
</organism>
<evidence type="ECO:0000259" key="6">
    <source>
        <dbReference type="Pfam" id="PF01545"/>
    </source>
</evidence>
<evidence type="ECO:0000313" key="12">
    <source>
        <dbReference type="EMBL" id="APU54615.1"/>
    </source>
</evidence>
<feature type="transmembrane region" description="Helical" evidence="5">
    <location>
        <begin position="105"/>
        <end position="129"/>
    </location>
</feature>
<dbReference type="Gene3D" id="1.20.1510.10">
    <property type="entry name" value="Cation efflux protein transmembrane domain"/>
    <property type="match status" value="1"/>
</dbReference>
<dbReference type="SUPFAM" id="SSF161111">
    <property type="entry name" value="Cation efflux protein transmembrane domain-like"/>
    <property type="match status" value="1"/>
</dbReference>
<keyword evidence="3 5" id="KW-1133">Transmembrane helix</keyword>
<dbReference type="InterPro" id="IPR050681">
    <property type="entry name" value="CDF/SLC30A"/>
</dbReference>
<dbReference type="GO" id="GO:0005886">
    <property type="term" value="C:plasma membrane"/>
    <property type="evidence" value="ECO:0007669"/>
    <property type="project" value="TreeGrafter"/>
</dbReference>
<evidence type="ECO:0000313" key="7">
    <source>
        <dbReference type="EMBL" id="APU54531.1"/>
    </source>
</evidence>
<dbReference type="EMBL" id="KY392604">
    <property type="protein sequence ID" value="APU54615.1"/>
    <property type="molecule type" value="Genomic_DNA"/>
</dbReference>
<evidence type="ECO:0000313" key="13">
    <source>
        <dbReference type="EMBL" id="APU54629.1"/>
    </source>
</evidence>
<feature type="transmembrane region" description="Helical" evidence="5">
    <location>
        <begin position="141"/>
        <end position="160"/>
    </location>
</feature>
<proteinExistence type="predicted"/>